<dbReference type="Proteomes" id="UP001066276">
    <property type="component" value="Chromosome 9"/>
</dbReference>
<keyword evidence="2" id="KW-1185">Reference proteome</keyword>
<evidence type="ECO:0000313" key="2">
    <source>
        <dbReference type="Proteomes" id="UP001066276"/>
    </source>
</evidence>
<reference evidence="1" key="1">
    <citation type="journal article" date="2022" name="bioRxiv">
        <title>Sequencing and chromosome-scale assembly of the giantPleurodeles waltlgenome.</title>
        <authorList>
            <person name="Brown T."/>
            <person name="Elewa A."/>
            <person name="Iarovenko S."/>
            <person name="Subramanian E."/>
            <person name="Araus A.J."/>
            <person name="Petzold A."/>
            <person name="Susuki M."/>
            <person name="Suzuki K.-i.T."/>
            <person name="Hayashi T."/>
            <person name="Toyoda A."/>
            <person name="Oliveira C."/>
            <person name="Osipova E."/>
            <person name="Leigh N.D."/>
            <person name="Simon A."/>
            <person name="Yun M.H."/>
        </authorList>
    </citation>
    <scope>NUCLEOTIDE SEQUENCE</scope>
    <source>
        <strain evidence="1">20211129_DDA</strain>
        <tissue evidence="1">Liver</tissue>
    </source>
</reference>
<sequence>MLLGSTAATPYPSTPLLWRSLPLPGPTLLLCVRQHLADIPQLQVGSAPCHNRFTQLRSHVSPAYVRKASCSRQLVSQ</sequence>
<name>A0AAV7N0Q3_PLEWA</name>
<organism evidence="1 2">
    <name type="scientific">Pleurodeles waltl</name>
    <name type="common">Iberian ribbed newt</name>
    <dbReference type="NCBI Taxonomy" id="8319"/>
    <lineage>
        <taxon>Eukaryota</taxon>
        <taxon>Metazoa</taxon>
        <taxon>Chordata</taxon>
        <taxon>Craniata</taxon>
        <taxon>Vertebrata</taxon>
        <taxon>Euteleostomi</taxon>
        <taxon>Amphibia</taxon>
        <taxon>Batrachia</taxon>
        <taxon>Caudata</taxon>
        <taxon>Salamandroidea</taxon>
        <taxon>Salamandridae</taxon>
        <taxon>Pleurodelinae</taxon>
        <taxon>Pleurodeles</taxon>
    </lineage>
</organism>
<evidence type="ECO:0000313" key="1">
    <source>
        <dbReference type="EMBL" id="KAJ1109598.1"/>
    </source>
</evidence>
<proteinExistence type="predicted"/>
<accession>A0AAV7N0Q3</accession>
<gene>
    <name evidence="1" type="ORF">NDU88_006958</name>
</gene>
<comment type="caution">
    <text evidence="1">The sequence shown here is derived from an EMBL/GenBank/DDBJ whole genome shotgun (WGS) entry which is preliminary data.</text>
</comment>
<dbReference type="AlphaFoldDB" id="A0AAV7N0Q3"/>
<protein>
    <submittedName>
        <fullName evidence="1">Uncharacterized protein</fullName>
    </submittedName>
</protein>
<dbReference type="EMBL" id="JANPWB010000013">
    <property type="protein sequence ID" value="KAJ1109598.1"/>
    <property type="molecule type" value="Genomic_DNA"/>
</dbReference>